<dbReference type="InterPro" id="IPR022742">
    <property type="entry name" value="Hydrolase_4"/>
</dbReference>
<dbReference type="InterPro" id="IPR052920">
    <property type="entry name" value="DNA-binding_regulatory"/>
</dbReference>
<dbReference type="PANTHER" id="PTHR43358:SF4">
    <property type="entry name" value="ALPHA_BETA HYDROLASE FOLD-1 DOMAIN-CONTAINING PROTEIN"/>
    <property type="match status" value="1"/>
</dbReference>
<feature type="domain" description="Serine aminopeptidase S33" evidence="1">
    <location>
        <begin position="88"/>
        <end position="201"/>
    </location>
</feature>
<dbReference type="EMBL" id="AP026801">
    <property type="protein sequence ID" value="BDR56023.1"/>
    <property type="molecule type" value="Genomic_DNA"/>
</dbReference>
<keyword evidence="2" id="KW-0378">Hydrolase</keyword>
<dbReference type="AlphaFoldDB" id="A0AAU9CXN0"/>
<sequence>MKKSKKRRILIIIAAVLFVLVVGLGFASNYMFNYAFVREDKSFIKSGSSQALKKDQAWLKKYPKQIWYEQSAQGKLKLEAAFVPAAKQTNKTIVVFHGYTKNKEHMADYIRMFHNNGYNVLAPDARASGASEGKIIGYGWPDHYDDLLWIKRLIKKTGKSNAQIGLFGVSMGGATVMFLAGEKLPRQVKVLIEDCGYSSINSELSYQLNQMFHLPSFPLIPSVNLETRLRGGYNFNDGDSIAQLKKNKLPILFIHGSKDTFVPTKMVYDNYQATSAPKQLLVVKGASHAGSFEKKRIKYQKTVVNFLNKYLP</sequence>
<dbReference type="GO" id="GO:0016787">
    <property type="term" value="F:hydrolase activity"/>
    <property type="evidence" value="ECO:0007669"/>
    <property type="project" value="UniProtKB-KW"/>
</dbReference>
<gene>
    <name evidence="2" type="ORF">KIMC2_05850</name>
</gene>
<dbReference type="PANTHER" id="PTHR43358">
    <property type="entry name" value="ALPHA/BETA-HYDROLASE"/>
    <property type="match status" value="1"/>
</dbReference>
<dbReference type="SUPFAM" id="SSF53474">
    <property type="entry name" value="alpha/beta-Hydrolases"/>
    <property type="match status" value="1"/>
</dbReference>
<dbReference type="RefSeq" id="WP_317697862.1">
    <property type="nucleotide sequence ID" value="NZ_AP026801.1"/>
</dbReference>
<dbReference type="KEGG" id="xak:KIMC2_05850"/>
<evidence type="ECO:0000259" key="1">
    <source>
        <dbReference type="Pfam" id="PF12146"/>
    </source>
</evidence>
<evidence type="ECO:0000313" key="3">
    <source>
        <dbReference type="Proteomes" id="UP001321804"/>
    </source>
</evidence>
<proteinExistence type="predicted"/>
<name>A0AAU9CXN0_9LACO</name>
<reference evidence="2 3" key="1">
    <citation type="journal article" date="2023" name="Microbiol. Spectr.">
        <title>Symbiosis of Carpenter Bees with Uncharacterized Lactic Acid Bacteria Showing NAD Auxotrophy.</title>
        <authorList>
            <person name="Kawasaki S."/>
            <person name="Ozawa K."/>
            <person name="Mori T."/>
            <person name="Yamamoto A."/>
            <person name="Ito M."/>
            <person name="Ohkuma M."/>
            <person name="Sakamoto M."/>
            <person name="Matsutani M."/>
        </authorList>
    </citation>
    <scope>NUCLEOTIDE SEQUENCE [LARGE SCALE GENOMIC DNA]</scope>
    <source>
        <strain evidence="2 3">KimC2</strain>
    </source>
</reference>
<dbReference type="Proteomes" id="UP001321804">
    <property type="component" value="Chromosome"/>
</dbReference>
<accession>A0AAU9CXN0</accession>
<keyword evidence="3" id="KW-1185">Reference proteome</keyword>
<organism evidence="2 3">
    <name type="scientific">Xylocopilactobacillus apis</name>
    <dbReference type="NCBI Taxonomy" id="2932183"/>
    <lineage>
        <taxon>Bacteria</taxon>
        <taxon>Bacillati</taxon>
        <taxon>Bacillota</taxon>
        <taxon>Bacilli</taxon>
        <taxon>Lactobacillales</taxon>
        <taxon>Lactobacillaceae</taxon>
        <taxon>Xylocopilactobacillus</taxon>
    </lineage>
</organism>
<dbReference type="Gene3D" id="3.40.50.1820">
    <property type="entry name" value="alpha/beta hydrolase"/>
    <property type="match status" value="1"/>
</dbReference>
<evidence type="ECO:0000313" key="2">
    <source>
        <dbReference type="EMBL" id="BDR56023.1"/>
    </source>
</evidence>
<dbReference type="InterPro" id="IPR029058">
    <property type="entry name" value="AB_hydrolase_fold"/>
</dbReference>
<protein>
    <submittedName>
        <fullName evidence="2">Alpha/beta hydrolase</fullName>
    </submittedName>
</protein>
<dbReference type="Pfam" id="PF12146">
    <property type="entry name" value="Hydrolase_4"/>
    <property type="match status" value="1"/>
</dbReference>